<feature type="transmembrane region" description="Helical" evidence="10">
    <location>
        <begin position="167"/>
        <end position="190"/>
    </location>
</feature>
<keyword evidence="2" id="KW-0813">Transport</keyword>
<evidence type="ECO:0000256" key="6">
    <source>
        <dbReference type="ARBA" id="ARBA00022989"/>
    </source>
</evidence>
<feature type="transmembrane region" description="Helical" evidence="10">
    <location>
        <begin position="363"/>
        <end position="381"/>
    </location>
</feature>
<reference evidence="11 12" key="1">
    <citation type="submission" date="2022-10" db="EMBL/GenBank/DDBJ databases">
        <title>Sphingomonas sp.</title>
        <authorList>
            <person name="Jin C."/>
        </authorList>
    </citation>
    <scope>NUCLEOTIDE SEQUENCE [LARGE SCALE GENOMIC DNA]</scope>
    <source>
        <strain evidence="11 12">BN140010</strain>
    </source>
</reference>
<gene>
    <name evidence="11" type="ORF">OMW55_11215</name>
</gene>
<evidence type="ECO:0000256" key="1">
    <source>
        <dbReference type="ARBA" id="ARBA00004429"/>
    </source>
</evidence>
<evidence type="ECO:0000256" key="10">
    <source>
        <dbReference type="SAM" id="Phobius"/>
    </source>
</evidence>
<dbReference type="InterPro" id="IPR002528">
    <property type="entry name" value="MATE_fam"/>
</dbReference>
<keyword evidence="5 10" id="KW-0812">Transmembrane</keyword>
<feature type="transmembrane region" description="Helical" evidence="10">
    <location>
        <begin position="281"/>
        <end position="301"/>
    </location>
</feature>
<feature type="transmembrane region" description="Helical" evidence="10">
    <location>
        <begin position="139"/>
        <end position="160"/>
    </location>
</feature>
<dbReference type="NCBIfam" id="TIGR00797">
    <property type="entry name" value="matE"/>
    <property type="match status" value="1"/>
</dbReference>
<feature type="transmembrane region" description="Helical" evidence="10">
    <location>
        <begin position="322"/>
        <end position="343"/>
    </location>
</feature>
<dbReference type="PANTHER" id="PTHR43298:SF2">
    <property type="entry name" value="FMN_FAD EXPORTER YEEO-RELATED"/>
    <property type="match status" value="1"/>
</dbReference>
<keyword evidence="8 10" id="KW-0472">Membrane</keyword>
<dbReference type="InterPro" id="IPR048279">
    <property type="entry name" value="MdtK-like"/>
</dbReference>
<feature type="transmembrane region" description="Helical" evidence="10">
    <location>
        <begin position="253"/>
        <end position="275"/>
    </location>
</feature>
<proteinExistence type="predicted"/>
<feature type="transmembrane region" description="Helical" evidence="10">
    <location>
        <begin position="101"/>
        <end position="119"/>
    </location>
</feature>
<evidence type="ECO:0000256" key="9">
    <source>
        <dbReference type="ARBA" id="ARBA00031636"/>
    </source>
</evidence>
<evidence type="ECO:0000256" key="4">
    <source>
        <dbReference type="ARBA" id="ARBA00022475"/>
    </source>
</evidence>
<evidence type="ECO:0000313" key="12">
    <source>
        <dbReference type="Proteomes" id="UP001526246"/>
    </source>
</evidence>
<accession>A0ABT3JH38</accession>
<comment type="subcellular location">
    <subcellularLocation>
        <location evidence="1">Cell inner membrane</location>
        <topology evidence="1">Multi-pass membrane protein</topology>
    </subcellularLocation>
</comment>
<protein>
    <recommendedName>
        <fullName evidence="9">Multidrug-efflux transporter</fullName>
    </recommendedName>
</protein>
<feature type="transmembrane region" description="Helical" evidence="10">
    <location>
        <begin position="196"/>
        <end position="221"/>
    </location>
</feature>
<name>A0ABT3JH38_9SPHN</name>
<feature type="transmembrane region" description="Helical" evidence="10">
    <location>
        <begin position="402"/>
        <end position="423"/>
    </location>
</feature>
<keyword evidence="7" id="KW-0406">Ion transport</keyword>
<dbReference type="RefSeq" id="WP_264883191.1">
    <property type="nucleotide sequence ID" value="NZ_JAPDOB010000002.1"/>
</dbReference>
<dbReference type="EMBL" id="JAPDOB010000002">
    <property type="protein sequence ID" value="MCW3798373.1"/>
    <property type="molecule type" value="Genomic_DNA"/>
</dbReference>
<dbReference type="PIRSF" id="PIRSF006603">
    <property type="entry name" value="DinF"/>
    <property type="match status" value="1"/>
</dbReference>
<keyword evidence="3" id="KW-0050">Antiport</keyword>
<sequence>MPRALAAAPATWRDELSASLRLAGPLVLSNLAANAITTTDVLMLGRLGPEPLAASALAVNFFSLVLFTGVGLTIAIAPLIASALGRRIGAVRESRRSFRMGLWLVAFYGLAGVGVLSLVEPLCRLLGQDPRLSAAAGDFMGVLRWALLPGLLIFLFRTALTAFDRTIVTLVVALGGVALNVLLNWTLIFGHLGMPAFGMIGSAMATLITNSVMALALGVTLTRLARLRTMHLFGHWWRPDWPRFRELVRLGTPIALTWAFEVSVFSCAVYLMGLIDTTSVAAHVIALQIAAFAFMVPLGLSQAATVRVGYGHGARDPAWIALAGRVAIACALAFALLSAAVMWLFPSRLAGLFLDSAEPGSGAVLALAVRFLLVAAVFQIVDGAQVIGASILRGLHDTRVPMLYAGFGYWAVGLGSGAYLAFATPLKGTGIWIGLALGLAVVSVLMLVRWSRRTRLGLVPPT</sequence>
<evidence type="ECO:0000256" key="3">
    <source>
        <dbReference type="ARBA" id="ARBA00022449"/>
    </source>
</evidence>
<evidence type="ECO:0000256" key="2">
    <source>
        <dbReference type="ARBA" id="ARBA00022448"/>
    </source>
</evidence>
<evidence type="ECO:0000256" key="7">
    <source>
        <dbReference type="ARBA" id="ARBA00023065"/>
    </source>
</evidence>
<comment type="caution">
    <text evidence="11">The sequence shown here is derived from an EMBL/GenBank/DDBJ whole genome shotgun (WGS) entry which is preliminary data.</text>
</comment>
<dbReference type="Proteomes" id="UP001526246">
    <property type="component" value="Unassembled WGS sequence"/>
</dbReference>
<feature type="transmembrane region" description="Helical" evidence="10">
    <location>
        <begin position="52"/>
        <end position="80"/>
    </location>
</feature>
<evidence type="ECO:0000313" key="11">
    <source>
        <dbReference type="EMBL" id="MCW3798373.1"/>
    </source>
</evidence>
<keyword evidence="4" id="KW-1003">Cell membrane</keyword>
<dbReference type="CDD" id="cd13131">
    <property type="entry name" value="MATE_NorM_like"/>
    <property type="match status" value="1"/>
</dbReference>
<organism evidence="11 12">
    <name type="scientific">Sphingomonas arvum</name>
    <dbReference type="NCBI Taxonomy" id="2992113"/>
    <lineage>
        <taxon>Bacteria</taxon>
        <taxon>Pseudomonadati</taxon>
        <taxon>Pseudomonadota</taxon>
        <taxon>Alphaproteobacteria</taxon>
        <taxon>Sphingomonadales</taxon>
        <taxon>Sphingomonadaceae</taxon>
        <taxon>Sphingomonas</taxon>
    </lineage>
</organism>
<evidence type="ECO:0000256" key="5">
    <source>
        <dbReference type="ARBA" id="ARBA00022692"/>
    </source>
</evidence>
<keyword evidence="6 10" id="KW-1133">Transmembrane helix</keyword>
<evidence type="ECO:0000256" key="8">
    <source>
        <dbReference type="ARBA" id="ARBA00023136"/>
    </source>
</evidence>
<dbReference type="Pfam" id="PF01554">
    <property type="entry name" value="MatE"/>
    <property type="match status" value="2"/>
</dbReference>
<dbReference type="PANTHER" id="PTHR43298">
    <property type="entry name" value="MULTIDRUG RESISTANCE PROTEIN NORM-RELATED"/>
    <property type="match status" value="1"/>
</dbReference>
<keyword evidence="12" id="KW-1185">Reference proteome</keyword>
<dbReference type="InterPro" id="IPR050222">
    <property type="entry name" value="MATE_MdtK"/>
</dbReference>
<feature type="transmembrane region" description="Helical" evidence="10">
    <location>
        <begin position="429"/>
        <end position="448"/>
    </location>
</feature>